<reference evidence="2" key="1">
    <citation type="submission" date="2023-01" db="EMBL/GenBank/DDBJ databases">
        <title>Genome assembly of the deep-sea coral Lophelia pertusa.</title>
        <authorList>
            <person name="Herrera S."/>
            <person name="Cordes E."/>
        </authorList>
    </citation>
    <scope>NUCLEOTIDE SEQUENCE</scope>
    <source>
        <strain evidence="2">USNM1676648</strain>
        <tissue evidence="2">Polyp</tissue>
    </source>
</reference>
<accession>A0A9W9ZD00</accession>
<proteinExistence type="predicted"/>
<comment type="caution">
    <text evidence="2">The sequence shown here is derived from an EMBL/GenBank/DDBJ whole genome shotgun (WGS) entry which is preliminary data.</text>
</comment>
<feature type="transmembrane region" description="Helical" evidence="1">
    <location>
        <begin position="16"/>
        <end position="35"/>
    </location>
</feature>
<sequence length="455" mass="51630">MKHTCLVFGLAMNKCHLKALVLFCGLTVAICFFYVRRTTHINNRSTNILDRSHLRRHNETNQLNKLNSKEIVENTRRTGKKIFIAFDYWEQLTMATNNFLDLTALAAYSGRQVVVPFVKDSKLYGSGIKEGFETLALYFNVTALNRTLLSRSHGTLISWKEFQDVCKGKLDVLVYFDYTNLNQTTTYSRGTRAFFPCEDRHKNTFRDFKVGTTICMNVFALDSVDKFENEVVKRLPCVGLAEWRGNINNCTHRAQFELSSVVRDPMRSRDADIFFSSNLLQVARDFIAKNLSPLFFSVHIRAESILLQFGTTIRNITAVKKCISNLTARVQTLQRLKNVSTALSIPVFLATDFAEFGSSGGVIMLSARKETKSFMSILAPLKPVSFQPSAYNLTDRGAVAIVEMNILASAKHLFVVGGGSFQAWVVKQFLNNNNIEKRFTVESCRSEQCNNLCYY</sequence>
<name>A0A9W9ZD00_9CNID</name>
<keyword evidence="1" id="KW-0472">Membrane</keyword>
<keyword evidence="1" id="KW-0812">Transmembrane</keyword>
<dbReference type="EMBL" id="MU826371">
    <property type="protein sequence ID" value="KAJ7377874.1"/>
    <property type="molecule type" value="Genomic_DNA"/>
</dbReference>
<evidence type="ECO:0000313" key="3">
    <source>
        <dbReference type="Proteomes" id="UP001163046"/>
    </source>
</evidence>
<evidence type="ECO:0000313" key="2">
    <source>
        <dbReference type="EMBL" id="KAJ7377874.1"/>
    </source>
</evidence>
<protein>
    <recommendedName>
        <fullName evidence="4">O-fucosyltransferase family protein</fullName>
    </recommendedName>
</protein>
<evidence type="ECO:0000256" key="1">
    <source>
        <dbReference type="SAM" id="Phobius"/>
    </source>
</evidence>
<keyword evidence="3" id="KW-1185">Reference proteome</keyword>
<organism evidence="2 3">
    <name type="scientific">Desmophyllum pertusum</name>
    <dbReference type="NCBI Taxonomy" id="174260"/>
    <lineage>
        <taxon>Eukaryota</taxon>
        <taxon>Metazoa</taxon>
        <taxon>Cnidaria</taxon>
        <taxon>Anthozoa</taxon>
        <taxon>Hexacorallia</taxon>
        <taxon>Scleractinia</taxon>
        <taxon>Caryophylliina</taxon>
        <taxon>Caryophylliidae</taxon>
        <taxon>Desmophyllum</taxon>
    </lineage>
</organism>
<dbReference type="AlphaFoldDB" id="A0A9W9ZD00"/>
<dbReference type="OrthoDB" id="5957672at2759"/>
<dbReference type="Gene3D" id="3.40.50.11350">
    <property type="match status" value="1"/>
</dbReference>
<dbReference type="Proteomes" id="UP001163046">
    <property type="component" value="Unassembled WGS sequence"/>
</dbReference>
<evidence type="ECO:0008006" key="4">
    <source>
        <dbReference type="Google" id="ProtNLM"/>
    </source>
</evidence>
<gene>
    <name evidence="2" type="ORF">OS493_025768</name>
</gene>
<keyword evidence="1" id="KW-1133">Transmembrane helix</keyword>